<gene>
    <name evidence="1" type="ORF">Mrose_00145</name>
</gene>
<evidence type="ECO:0000313" key="2">
    <source>
        <dbReference type="Proteomes" id="UP000265341"/>
    </source>
</evidence>
<dbReference type="RefSeq" id="WP_119275524.1">
    <property type="nucleotide sequence ID" value="NZ_QWLA01000002.1"/>
</dbReference>
<dbReference type="EMBL" id="QWLA01000002">
    <property type="protein sequence ID" value="RIH89557.1"/>
    <property type="molecule type" value="Genomic_DNA"/>
</dbReference>
<sequence>MVTALLGVWVQDDIGPVLTLRKRYHFKPDGSYEFVFTSRNTGSLEEKVLVREEGRFAVEANRLTISPKAGRPRSFPWRVEKDPYVGDVRLVLVLPDGTLDVYYRQ</sequence>
<reference evidence="1 2" key="1">
    <citation type="submission" date="2018-08" db="EMBL/GenBank/DDBJ databases">
        <title>Meiothermus roseus NBRC 110900 genome sequencing project.</title>
        <authorList>
            <person name="Da Costa M.S."/>
            <person name="Albuquerque L."/>
            <person name="Raposo P."/>
            <person name="Froufe H.J.C."/>
            <person name="Barroso C.S."/>
            <person name="Egas C."/>
        </authorList>
    </citation>
    <scope>NUCLEOTIDE SEQUENCE [LARGE SCALE GENOMIC DNA]</scope>
    <source>
        <strain evidence="1 2">NBRC 110900</strain>
    </source>
</reference>
<dbReference type="AlphaFoldDB" id="A0A399EY88"/>
<evidence type="ECO:0000313" key="1">
    <source>
        <dbReference type="EMBL" id="RIH89557.1"/>
    </source>
</evidence>
<keyword evidence="2" id="KW-1185">Reference proteome</keyword>
<accession>A0A399EY88</accession>
<proteinExistence type="predicted"/>
<comment type="caution">
    <text evidence="1">The sequence shown here is derived from an EMBL/GenBank/DDBJ whole genome shotgun (WGS) entry which is preliminary data.</text>
</comment>
<protein>
    <submittedName>
        <fullName evidence="1">Uncharacterized protein</fullName>
    </submittedName>
</protein>
<dbReference type="OrthoDB" id="9868466at2"/>
<organism evidence="1 2">
    <name type="scientific">Calidithermus roseus</name>
    <dbReference type="NCBI Taxonomy" id="1644118"/>
    <lineage>
        <taxon>Bacteria</taxon>
        <taxon>Thermotogati</taxon>
        <taxon>Deinococcota</taxon>
        <taxon>Deinococci</taxon>
        <taxon>Thermales</taxon>
        <taxon>Thermaceae</taxon>
        <taxon>Calidithermus</taxon>
    </lineage>
</organism>
<name>A0A399EY88_9DEIN</name>
<dbReference type="Proteomes" id="UP000265341">
    <property type="component" value="Unassembled WGS sequence"/>
</dbReference>